<dbReference type="Gene3D" id="3.40.50.150">
    <property type="entry name" value="Vaccinia Virus protein VP39"/>
    <property type="match status" value="1"/>
</dbReference>
<protein>
    <submittedName>
        <fullName evidence="2">Class I SAM-dependent methyltransferase</fullName>
    </submittedName>
</protein>
<dbReference type="SUPFAM" id="SSF53335">
    <property type="entry name" value="S-adenosyl-L-methionine-dependent methyltransferases"/>
    <property type="match status" value="1"/>
</dbReference>
<evidence type="ECO:0000313" key="2">
    <source>
        <dbReference type="EMBL" id="WTS17786.1"/>
    </source>
</evidence>
<organism evidence="2">
    <name type="scientific">Streptomyces sp. NBC_00119</name>
    <dbReference type="NCBI Taxonomy" id="2975659"/>
    <lineage>
        <taxon>Bacteria</taxon>
        <taxon>Bacillati</taxon>
        <taxon>Actinomycetota</taxon>
        <taxon>Actinomycetes</taxon>
        <taxon>Kitasatosporales</taxon>
        <taxon>Streptomycetaceae</taxon>
        <taxon>Streptomyces</taxon>
    </lineage>
</organism>
<dbReference type="Pfam" id="PF08242">
    <property type="entry name" value="Methyltransf_12"/>
    <property type="match status" value="1"/>
</dbReference>
<dbReference type="InterPro" id="IPR029063">
    <property type="entry name" value="SAM-dependent_MTases_sf"/>
</dbReference>
<dbReference type="InterPro" id="IPR013217">
    <property type="entry name" value="Methyltransf_12"/>
</dbReference>
<dbReference type="AlphaFoldDB" id="A0AAU1UKL8"/>
<accession>A0AAU1UKL8</accession>
<dbReference type="GO" id="GO:0032259">
    <property type="term" value="P:methylation"/>
    <property type="evidence" value="ECO:0007669"/>
    <property type="project" value="UniProtKB-KW"/>
</dbReference>
<dbReference type="EMBL" id="CP108195">
    <property type="protein sequence ID" value="WTS17786.1"/>
    <property type="molecule type" value="Genomic_DNA"/>
</dbReference>
<gene>
    <name evidence="2" type="ORF">OHU69_46275</name>
</gene>
<sequence length="295" mass="31345">MVPSRGLGERALRAAGAWKATSVLPDGAPVPTAVCSRTLPSARPISLGRTAVGEMFGAGYTVSVEFYDLLQGETDRRLAQRRFAEAASHARHGILDVGAGTGIVTETLLTASAAPIHAVEPAAPMRAALLSRLAGLGADQRARVTLHPESIESAGLEEVADLAVASNIIACLDPATRRSTWQAVSRALLPDGLLLFDPPPTELPTGREKVGRLGPVRVGPDIYGADITREPDAGFVRMVFTYHVERDGRVLRQQRETFELWPASAAEIGAELEAQGLQVVHAPHADLLAARRPAR</sequence>
<keyword evidence="2" id="KW-0489">Methyltransferase</keyword>
<proteinExistence type="predicted"/>
<evidence type="ECO:0000259" key="1">
    <source>
        <dbReference type="Pfam" id="PF08242"/>
    </source>
</evidence>
<reference evidence="2" key="1">
    <citation type="submission" date="2022-10" db="EMBL/GenBank/DDBJ databases">
        <title>The complete genomes of actinobacterial strains from the NBC collection.</title>
        <authorList>
            <person name="Joergensen T.S."/>
            <person name="Alvarez Arevalo M."/>
            <person name="Sterndorff E.B."/>
            <person name="Faurdal D."/>
            <person name="Vuksanovic O."/>
            <person name="Mourched A.-S."/>
            <person name="Charusanti P."/>
            <person name="Shaw S."/>
            <person name="Blin K."/>
            <person name="Weber T."/>
        </authorList>
    </citation>
    <scope>NUCLEOTIDE SEQUENCE</scope>
    <source>
        <strain evidence="2">NBC_00119</strain>
    </source>
</reference>
<feature type="domain" description="Methyltransferase type 12" evidence="1">
    <location>
        <begin position="95"/>
        <end position="194"/>
    </location>
</feature>
<dbReference type="GO" id="GO:0008168">
    <property type="term" value="F:methyltransferase activity"/>
    <property type="evidence" value="ECO:0007669"/>
    <property type="project" value="UniProtKB-KW"/>
</dbReference>
<dbReference type="CDD" id="cd02440">
    <property type="entry name" value="AdoMet_MTases"/>
    <property type="match status" value="1"/>
</dbReference>
<name>A0AAU1UKL8_9ACTN</name>
<keyword evidence="2" id="KW-0808">Transferase</keyword>